<dbReference type="OrthoDB" id="1443240at2"/>
<dbReference type="InterPro" id="IPR026444">
    <property type="entry name" value="Secre_tail"/>
</dbReference>
<gene>
    <name evidence="3" type="ORF">EI427_03430</name>
</gene>
<protein>
    <submittedName>
        <fullName evidence="3">T9SS type A sorting domain-containing protein</fullName>
    </submittedName>
</protein>
<dbReference type="KEGG" id="fll:EI427_03430"/>
<dbReference type="Proteomes" id="UP000267268">
    <property type="component" value="Chromosome 1"/>
</dbReference>
<evidence type="ECO:0000313" key="3">
    <source>
        <dbReference type="EMBL" id="AZQ61307.1"/>
    </source>
</evidence>
<evidence type="ECO:0000313" key="4">
    <source>
        <dbReference type="Proteomes" id="UP000267268"/>
    </source>
</evidence>
<feature type="region of interest" description="Disordered" evidence="1">
    <location>
        <begin position="231"/>
        <end position="260"/>
    </location>
</feature>
<accession>A0A3Q9FJQ2</accession>
<name>A0A3Q9FJQ2_9BACT</name>
<dbReference type="NCBIfam" id="TIGR04183">
    <property type="entry name" value="Por_Secre_tail"/>
    <property type="match status" value="1"/>
</dbReference>
<sequence>MKNFYLTINRFKIFTLISLVSFLMINVDGFSKDVDFTFSSKYRKKVVFHYKYKNRKVDDQDFTMYKVKNDKNRLLFKGTYTLPKKYTFIIGHLKIAKNSSLTIPAGHTLVIYGGLTALAGSTLINKGNLVIKGSLFIGNQVDGGQDEYTVDFQNKPNANLYITQGLVGQHVHGSTIAGNIAVIQNVMYHFHLNENTINPTGGVFYYRNNDFSAKANKGTEVIMKLDSMNRARKKYSRGKKGRNEKAKDEKDKKNDRNHNKITDLPVKGYFKKFSDKDPINKESLLKLQPYLLIKYKDKDKLLPVELSSFSCTQEVSFTAINWTTAQEINNSHFIIEKSYDKKNFEKIDEVDGQGNSNVVTEYEIDVPTDKNKTVYYRLTQYDFDGKSESWIQAVMNSDDDKIDVSVYPNPTTDFIKVETNATDDSPMDYYLINASTGAKIKLTSKSSQYSSQKFDVSGLSQGIYILEVLQGNKRIYQNKVIKK</sequence>
<organism evidence="3 4">
    <name type="scientific">Flammeovirga pectinis</name>
    <dbReference type="NCBI Taxonomy" id="2494373"/>
    <lineage>
        <taxon>Bacteria</taxon>
        <taxon>Pseudomonadati</taxon>
        <taxon>Bacteroidota</taxon>
        <taxon>Cytophagia</taxon>
        <taxon>Cytophagales</taxon>
        <taxon>Flammeovirgaceae</taxon>
        <taxon>Flammeovirga</taxon>
    </lineage>
</organism>
<evidence type="ECO:0000256" key="1">
    <source>
        <dbReference type="SAM" id="MobiDB-lite"/>
    </source>
</evidence>
<reference evidence="3 4" key="1">
    <citation type="submission" date="2018-12" db="EMBL/GenBank/DDBJ databases">
        <title>Flammeovirga pectinis sp. nov., isolated from the gut of the Korean scallop, Patinopecten yessoensis.</title>
        <authorList>
            <person name="Bae J.-W."/>
            <person name="Jeong Y.-S."/>
            <person name="Kang W."/>
        </authorList>
    </citation>
    <scope>NUCLEOTIDE SEQUENCE [LARGE SCALE GENOMIC DNA]</scope>
    <source>
        <strain evidence="3 4">L12M1</strain>
    </source>
</reference>
<dbReference type="RefSeq" id="WP_126611653.1">
    <property type="nucleotide sequence ID" value="NZ_CP034562.1"/>
</dbReference>
<dbReference type="EMBL" id="CP034562">
    <property type="protein sequence ID" value="AZQ61307.1"/>
    <property type="molecule type" value="Genomic_DNA"/>
</dbReference>
<keyword evidence="4" id="KW-1185">Reference proteome</keyword>
<feature type="domain" description="Secretion system C-terminal sorting" evidence="2">
    <location>
        <begin position="406"/>
        <end position="481"/>
    </location>
</feature>
<dbReference type="Pfam" id="PF18962">
    <property type="entry name" value="Por_Secre_tail"/>
    <property type="match status" value="1"/>
</dbReference>
<feature type="compositionally biased region" description="Basic residues" evidence="1">
    <location>
        <begin position="231"/>
        <end position="240"/>
    </location>
</feature>
<feature type="compositionally biased region" description="Basic and acidic residues" evidence="1">
    <location>
        <begin position="241"/>
        <end position="260"/>
    </location>
</feature>
<dbReference type="AlphaFoldDB" id="A0A3Q9FJQ2"/>
<proteinExistence type="predicted"/>
<evidence type="ECO:0000259" key="2">
    <source>
        <dbReference type="Pfam" id="PF18962"/>
    </source>
</evidence>